<dbReference type="InterPro" id="IPR010730">
    <property type="entry name" value="HET"/>
</dbReference>
<protein>
    <recommendedName>
        <fullName evidence="6">Heterokaryon incompatibility domain-containing protein</fullName>
    </recommendedName>
</protein>
<evidence type="ECO:0000256" key="1">
    <source>
        <dbReference type="ARBA" id="ARBA00004141"/>
    </source>
</evidence>
<evidence type="ECO:0000256" key="4">
    <source>
        <dbReference type="ARBA" id="ARBA00022989"/>
    </source>
</evidence>
<dbReference type="InterPro" id="IPR038213">
    <property type="entry name" value="IFI6/IFI27-like_sf"/>
</dbReference>
<dbReference type="EMBL" id="KZ613494">
    <property type="protein sequence ID" value="PMD18505.1"/>
    <property type="molecule type" value="Genomic_DNA"/>
</dbReference>
<accession>A0A2J6PWV4</accession>
<comment type="subcellular location">
    <subcellularLocation>
        <location evidence="1">Membrane</location>
        <topology evidence="1">Multi-pass membrane protein</topology>
    </subcellularLocation>
</comment>
<evidence type="ECO:0000256" key="2">
    <source>
        <dbReference type="ARBA" id="ARBA00007262"/>
    </source>
</evidence>
<gene>
    <name evidence="7" type="ORF">NA56DRAFT_661422</name>
</gene>
<evidence type="ECO:0000256" key="3">
    <source>
        <dbReference type="ARBA" id="ARBA00022692"/>
    </source>
</evidence>
<comment type="similarity">
    <text evidence="2">Belongs to the IFI6/IFI27 family.</text>
</comment>
<dbReference type="Pfam" id="PF06140">
    <property type="entry name" value="Ifi-6-16"/>
    <property type="match status" value="1"/>
</dbReference>
<proteinExistence type="inferred from homology"/>
<keyword evidence="8" id="KW-1185">Reference proteome</keyword>
<dbReference type="PANTHER" id="PTHR24148">
    <property type="entry name" value="ANKYRIN REPEAT DOMAIN-CONTAINING PROTEIN 39 HOMOLOG-RELATED"/>
    <property type="match status" value="1"/>
</dbReference>
<evidence type="ECO:0000259" key="6">
    <source>
        <dbReference type="Pfam" id="PF06985"/>
    </source>
</evidence>
<feature type="domain" description="Heterokaryon incompatibility" evidence="6">
    <location>
        <begin position="50"/>
        <end position="212"/>
    </location>
</feature>
<dbReference type="Proteomes" id="UP000235672">
    <property type="component" value="Unassembled WGS sequence"/>
</dbReference>
<dbReference type="GO" id="GO:0016020">
    <property type="term" value="C:membrane"/>
    <property type="evidence" value="ECO:0007669"/>
    <property type="project" value="UniProtKB-SubCell"/>
</dbReference>
<evidence type="ECO:0000313" key="8">
    <source>
        <dbReference type="Proteomes" id="UP000235672"/>
    </source>
</evidence>
<reference evidence="7 8" key="1">
    <citation type="submission" date="2016-05" db="EMBL/GenBank/DDBJ databases">
        <title>A degradative enzymes factory behind the ericoid mycorrhizal symbiosis.</title>
        <authorList>
            <consortium name="DOE Joint Genome Institute"/>
            <person name="Martino E."/>
            <person name="Morin E."/>
            <person name="Grelet G."/>
            <person name="Kuo A."/>
            <person name="Kohler A."/>
            <person name="Daghino S."/>
            <person name="Barry K."/>
            <person name="Choi C."/>
            <person name="Cichocki N."/>
            <person name="Clum A."/>
            <person name="Copeland A."/>
            <person name="Hainaut M."/>
            <person name="Haridas S."/>
            <person name="Labutti K."/>
            <person name="Lindquist E."/>
            <person name="Lipzen A."/>
            <person name="Khouja H.-R."/>
            <person name="Murat C."/>
            <person name="Ohm R."/>
            <person name="Olson A."/>
            <person name="Spatafora J."/>
            <person name="Veneault-Fourrey C."/>
            <person name="Henrissat B."/>
            <person name="Grigoriev I."/>
            <person name="Martin F."/>
            <person name="Perotto S."/>
        </authorList>
    </citation>
    <scope>NUCLEOTIDE SEQUENCE [LARGE SCALE GENOMIC DNA]</scope>
    <source>
        <strain evidence="7 8">UAMH 7357</strain>
    </source>
</reference>
<keyword evidence="5" id="KW-0472">Membrane</keyword>
<dbReference type="InterPro" id="IPR052895">
    <property type="entry name" value="HetReg/Transcr_Mod"/>
</dbReference>
<dbReference type="Gene3D" id="6.10.110.10">
    <property type="match status" value="1"/>
</dbReference>
<keyword evidence="4" id="KW-1133">Transmembrane helix</keyword>
<dbReference type="AlphaFoldDB" id="A0A2J6PWV4"/>
<dbReference type="OrthoDB" id="440424at2759"/>
<evidence type="ECO:0000256" key="5">
    <source>
        <dbReference type="ARBA" id="ARBA00023136"/>
    </source>
</evidence>
<evidence type="ECO:0000313" key="7">
    <source>
        <dbReference type="EMBL" id="PMD18505.1"/>
    </source>
</evidence>
<organism evidence="7 8">
    <name type="scientific">Hyaloscypha hepaticicola</name>
    <dbReference type="NCBI Taxonomy" id="2082293"/>
    <lineage>
        <taxon>Eukaryota</taxon>
        <taxon>Fungi</taxon>
        <taxon>Dikarya</taxon>
        <taxon>Ascomycota</taxon>
        <taxon>Pezizomycotina</taxon>
        <taxon>Leotiomycetes</taxon>
        <taxon>Helotiales</taxon>
        <taxon>Hyaloscyphaceae</taxon>
        <taxon>Hyaloscypha</taxon>
    </lineage>
</organism>
<dbReference type="Pfam" id="PF06985">
    <property type="entry name" value="HET"/>
    <property type="match status" value="1"/>
</dbReference>
<name>A0A2J6PWV4_9HELO</name>
<sequence>MDGLASSQYYEYQSLPPQSIRILSVDADPHPLCPESISCSLKVVKTTEEYHCLSYTWGDPFGHPMVPIEKAVARHVICNGKLIDVTANLFDALSTLRYRIPTELKQIWIDAICINQKDIAERSSQVAQMNTIFSSAVSVIAWLGPDDKHTSRLLETVGALSSCDIRPFERRDYFHDSEEASIEMSRLPPLDPIASSLMFRRAWFCRVWIIQEVVLARSIRMFIGNAELSWDDLGRLFTETYTAMLANGRGFVSPNWGDHTKDFEEKNRVTGYKIKDDGGFQAAYEVGHSSGFDIGYKIGRLLSNVAVLSDLRETYLGNGFLPVSHYIHQIIHTNRGRFFCTDPRDAIYGLNGLCKNNSIIPLSYEKLVGQIFREFTAVLILTNKNVSILSQVEDIGTRQLINLPSWVPDYSIERKGPVLNDFKAGVSIQGQQDPVLDSGLRTLCISALFVDVISLTAWNPEGHLTSAADIHGLLRFLTGFSYPYSAKGDQFKAFEETLRVVTNRFPLLEKLAEVVAGMITLYSFPADSFKKIIIDFKENDQRGAVPSWEKIQSLVNSLQECIKPSQQWWEVDVDHPVISATKDVLPYQFDSTMFRTKQNHIGIGHLSLKEGDEMWICPQAQTPFILRRQDNGQYWFLGEAYIYGLMFDFGTRKISYVDELNMGRRASCEPQASTHVWLEQHDPALPSLADPRINCGLTDIIQQPVSGTAQSQVFRVSITNIPDIVRRWIAANPGQCALLIANGILIFTPAALTGPLLATMGFGASGPVAGSVAAWLQSILGNVGARSVFAYLQSAAMGGYGVAAVNGIVQALGMISGAAVTAYNWPRKPNTRTSESTIPAPLSTVLNTSDQNYQAMLMMEPLDTANIVDVPADVSTPSTT</sequence>
<keyword evidence="3" id="KW-0812">Transmembrane</keyword>
<dbReference type="InterPro" id="IPR009311">
    <property type="entry name" value="IFI6/IFI27-like"/>
</dbReference>
<dbReference type="PANTHER" id="PTHR24148:SF64">
    <property type="entry name" value="HETEROKARYON INCOMPATIBILITY DOMAIN-CONTAINING PROTEIN"/>
    <property type="match status" value="1"/>
</dbReference>